<name>A0AAD9MWQ5_9ANNE</name>
<accession>A0AAD9MWQ5</accession>
<gene>
    <name evidence="1" type="ORF">LSH36_489g01054</name>
</gene>
<dbReference type="EMBL" id="JAODUP010000489">
    <property type="protein sequence ID" value="KAK2148612.1"/>
    <property type="molecule type" value="Genomic_DNA"/>
</dbReference>
<protein>
    <submittedName>
        <fullName evidence="1">Uncharacterized protein</fullName>
    </submittedName>
</protein>
<sequence length="39" mass="4432">MEFCGLSTRFITLTGRVFPSKVAASFNRKSEKRLLNRLG</sequence>
<comment type="caution">
    <text evidence="1">The sequence shown here is derived from an EMBL/GenBank/DDBJ whole genome shotgun (WGS) entry which is preliminary data.</text>
</comment>
<dbReference type="Proteomes" id="UP001208570">
    <property type="component" value="Unassembled WGS sequence"/>
</dbReference>
<organism evidence="1 2">
    <name type="scientific">Paralvinella palmiformis</name>
    <dbReference type="NCBI Taxonomy" id="53620"/>
    <lineage>
        <taxon>Eukaryota</taxon>
        <taxon>Metazoa</taxon>
        <taxon>Spiralia</taxon>
        <taxon>Lophotrochozoa</taxon>
        <taxon>Annelida</taxon>
        <taxon>Polychaeta</taxon>
        <taxon>Sedentaria</taxon>
        <taxon>Canalipalpata</taxon>
        <taxon>Terebellida</taxon>
        <taxon>Terebelliformia</taxon>
        <taxon>Alvinellidae</taxon>
        <taxon>Paralvinella</taxon>
    </lineage>
</organism>
<evidence type="ECO:0000313" key="2">
    <source>
        <dbReference type="Proteomes" id="UP001208570"/>
    </source>
</evidence>
<keyword evidence="2" id="KW-1185">Reference proteome</keyword>
<evidence type="ECO:0000313" key="1">
    <source>
        <dbReference type="EMBL" id="KAK2148612.1"/>
    </source>
</evidence>
<proteinExistence type="predicted"/>
<dbReference type="AlphaFoldDB" id="A0AAD9MWQ5"/>
<reference evidence="1" key="1">
    <citation type="journal article" date="2023" name="Mol. Biol. Evol.">
        <title>Third-Generation Sequencing Reveals the Adaptive Role of the Epigenome in Three Deep-Sea Polychaetes.</title>
        <authorList>
            <person name="Perez M."/>
            <person name="Aroh O."/>
            <person name="Sun Y."/>
            <person name="Lan Y."/>
            <person name="Juniper S.K."/>
            <person name="Young C.R."/>
            <person name="Angers B."/>
            <person name="Qian P.Y."/>
        </authorList>
    </citation>
    <scope>NUCLEOTIDE SEQUENCE</scope>
    <source>
        <strain evidence="1">P08H-3</strain>
    </source>
</reference>